<reference evidence="3 5" key="1">
    <citation type="journal article" date="2015" name="Int. J. Syst. Evol. Microbiol.">
        <title>Exiguobacterium enclense sp. nov., isolated from sediment.</title>
        <authorList>
            <person name="Dastager S.G."/>
            <person name="Mawlankar R."/>
            <person name="Sonalkar V.V."/>
            <person name="Thorat M.N."/>
            <person name="Mual P."/>
            <person name="Verma A."/>
            <person name="Krishnamurthi S."/>
            <person name="Tang S.K."/>
            <person name="Li W.J."/>
        </authorList>
    </citation>
    <scope>NUCLEOTIDE SEQUENCE [LARGE SCALE GENOMIC DNA]</scope>
    <source>
        <strain evidence="3 5">NIO-1109</strain>
    </source>
</reference>
<sequence length="97" mass="10996">MRQEGFILIQTLLLLLGMGVVLLISCQQIDEEMRHHQLEQEALQLESLIRAAKADCTKDETLRYPIGQVSCTATDKGFKMEARLENGQRIEAVVTHE</sequence>
<evidence type="ECO:0000313" key="4">
    <source>
        <dbReference type="EMBL" id="KTR26847.1"/>
    </source>
</evidence>
<gene>
    <name evidence="3" type="ORF">AS033_07505</name>
    <name evidence="4" type="ORF">RSA11_08470</name>
</gene>
<keyword evidence="2" id="KW-1133">Transmembrane helix</keyword>
<evidence type="ECO:0000256" key="2">
    <source>
        <dbReference type="SAM" id="Phobius"/>
    </source>
</evidence>
<dbReference type="EMBL" id="LNQL01000002">
    <property type="protein sequence ID" value="KSU49211.1"/>
    <property type="molecule type" value="Genomic_DNA"/>
</dbReference>
<keyword evidence="2" id="KW-0812">Transmembrane</keyword>
<evidence type="ECO:0000313" key="6">
    <source>
        <dbReference type="Proteomes" id="UP000072605"/>
    </source>
</evidence>
<dbReference type="AlphaFoldDB" id="A0A0V8GG18"/>
<proteinExistence type="predicted"/>
<accession>A0A0V8GG18</accession>
<evidence type="ECO:0000313" key="3">
    <source>
        <dbReference type="EMBL" id="KSU49211.1"/>
    </source>
</evidence>
<dbReference type="EMBL" id="LDQV01000020">
    <property type="protein sequence ID" value="KTR26847.1"/>
    <property type="molecule type" value="Genomic_DNA"/>
</dbReference>
<dbReference type="Proteomes" id="UP000072605">
    <property type="component" value="Unassembled WGS sequence"/>
</dbReference>
<feature type="coiled-coil region" evidence="1">
    <location>
        <begin position="26"/>
        <end position="55"/>
    </location>
</feature>
<comment type="caution">
    <text evidence="3">The sequence shown here is derived from an EMBL/GenBank/DDBJ whole genome shotgun (WGS) entry which is preliminary data.</text>
</comment>
<dbReference type="OrthoDB" id="2357387at2"/>
<feature type="transmembrane region" description="Helical" evidence="2">
    <location>
        <begin position="6"/>
        <end position="26"/>
    </location>
</feature>
<name>A0A0V8GG18_9BACL</name>
<reference evidence="4 6" key="2">
    <citation type="journal article" date="2016" name="Front. Microbiol.">
        <title>Genomic Resource of Rice Seed Associated Bacteria.</title>
        <authorList>
            <person name="Midha S."/>
            <person name="Bansal K."/>
            <person name="Sharma S."/>
            <person name="Kumar N."/>
            <person name="Patil P.P."/>
            <person name="Chaudhry V."/>
            <person name="Patil P.B."/>
        </authorList>
    </citation>
    <scope>NUCLEOTIDE SEQUENCE [LARGE SCALE GENOMIC DNA]</scope>
    <source>
        <strain evidence="4 6">RSA11</strain>
    </source>
</reference>
<protein>
    <submittedName>
        <fullName evidence="3">Uncharacterized protein</fullName>
    </submittedName>
</protein>
<dbReference type="PROSITE" id="PS51257">
    <property type="entry name" value="PROKAR_LIPOPROTEIN"/>
    <property type="match status" value="1"/>
</dbReference>
<evidence type="ECO:0000256" key="1">
    <source>
        <dbReference type="SAM" id="Coils"/>
    </source>
</evidence>
<dbReference type="Proteomes" id="UP000053797">
    <property type="component" value="Unassembled WGS sequence"/>
</dbReference>
<evidence type="ECO:0000313" key="5">
    <source>
        <dbReference type="Proteomes" id="UP000053797"/>
    </source>
</evidence>
<organism evidence="3 5">
    <name type="scientific">Exiguobacterium indicum</name>
    <dbReference type="NCBI Taxonomy" id="296995"/>
    <lineage>
        <taxon>Bacteria</taxon>
        <taxon>Bacillati</taxon>
        <taxon>Bacillota</taxon>
        <taxon>Bacilli</taxon>
        <taxon>Bacillales</taxon>
        <taxon>Bacillales Family XII. Incertae Sedis</taxon>
        <taxon>Exiguobacterium</taxon>
    </lineage>
</organism>
<keyword evidence="2" id="KW-0472">Membrane</keyword>
<keyword evidence="1" id="KW-0175">Coiled coil</keyword>